<feature type="coiled-coil region" evidence="2">
    <location>
        <begin position="40"/>
        <end position="81"/>
    </location>
</feature>
<keyword evidence="4" id="KW-0732">Signal</keyword>
<dbReference type="EMBL" id="JAEKFT010000031">
    <property type="protein sequence ID" value="MBT0963489.1"/>
    <property type="molecule type" value="Genomic_DNA"/>
</dbReference>
<dbReference type="RefSeq" id="WP_214363419.1">
    <property type="nucleotide sequence ID" value="NZ_JAEKFT010000031.1"/>
</dbReference>
<dbReference type="Proteomes" id="UP000694660">
    <property type="component" value="Unassembled WGS sequence"/>
</dbReference>
<accession>A0A944H9Q6</accession>
<comment type="subcellular location">
    <subcellularLocation>
        <location evidence="1">Cell outer membrane</location>
    </subcellularLocation>
</comment>
<keyword evidence="5" id="KW-0418">Kinase</keyword>
<evidence type="ECO:0000256" key="1">
    <source>
        <dbReference type="ARBA" id="ARBA00004442"/>
    </source>
</evidence>
<gene>
    <name evidence="5" type="ORF">I8J34_20070</name>
</gene>
<organism evidence="5 6">
    <name type="scientific">Denitromonas iodatirespirans</name>
    <dbReference type="NCBI Taxonomy" id="2795389"/>
    <lineage>
        <taxon>Bacteria</taxon>
        <taxon>Pseudomonadati</taxon>
        <taxon>Pseudomonadota</taxon>
        <taxon>Betaproteobacteria</taxon>
        <taxon>Rhodocyclales</taxon>
        <taxon>Zoogloeaceae</taxon>
        <taxon>Denitromonas</taxon>
    </lineage>
</organism>
<reference evidence="6" key="1">
    <citation type="journal article" date="2022" name="ISME J.">
        <title>Genetic and phylogenetic analysis of dissimilatory iodate-reducing bacteria identifies potential niches across the world's oceans.</title>
        <authorList>
            <person name="Reyes-Umana V."/>
            <person name="Henning Z."/>
            <person name="Lee K."/>
            <person name="Barnum T.P."/>
            <person name="Coates J.D."/>
        </authorList>
    </citation>
    <scope>NUCLEOTIDE SEQUENCE [LARGE SCALE GENOMIC DNA]</scope>
    <source>
        <strain evidence="6">IR12</strain>
    </source>
</reference>
<name>A0A944H9Q6_DENI1</name>
<evidence type="ECO:0000256" key="4">
    <source>
        <dbReference type="SAM" id="SignalP"/>
    </source>
</evidence>
<dbReference type="SUPFAM" id="SSF56925">
    <property type="entry name" value="OMPA-like"/>
    <property type="match status" value="1"/>
</dbReference>
<feature type="region of interest" description="Disordered" evidence="3">
    <location>
        <begin position="83"/>
        <end position="112"/>
    </location>
</feature>
<proteinExistence type="predicted"/>
<keyword evidence="6" id="KW-1185">Reference proteome</keyword>
<feature type="chain" id="PRO_5037819516" evidence="4">
    <location>
        <begin position="31"/>
        <end position="428"/>
    </location>
</feature>
<sequence length="428" mass="46729">MKNTQSRIRRACPPAMAALLSCTVAGTAAAQDTPAQAPTMDQLRQMLIEQTRRLDDLRSQMEQEQSRLDDLRREVGLERLRTLRAAGPGEPAAANPPQPVGQRPPEKTPADSPPVAQIFDQPGILTQPGTLILEPSLQYSYASTNRVALVGYTVIPALTIGLIDVREVKRNTWTAALTARTGLTNRLEVEAKIPWVYRSDDSISRPIATPSSNDQVFNTTGSDIGDVEFTARYQLNPTVANEPIYVASLRFKTRTGSDQFDTTTLIVPGFQGLGLLRDLPTGSGFYSIQPGLTFLFPSDPVVFFGGLNYQYSFERSNLKLRQDDGQGNITVTNLDKVQPGGVFGFNFGMGLALNDRSSFSVGYDHASVGVTRINGRDDPLGVRVQLGTLMFGYAYRLAPDRAVNVSLGVGVTRDTPDLTLTLRMPFTL</sequence>
<evidence type="ECO:0000313" key="6">
    <source>
        <dbReference type="Proteomes" id="UP000694660"/>
    </source>
</evidence>
<comment type="caution">
    <text evidence="5">The sequence shown here is derived from an EMBL/GenBank/DDBJ whole genome shotgun (WGS) entry which is preliminary data.</text>
</comment>
<protein>
    <submittedName>
        <fullName evidence="5">Acetate kinase</fullName>
    </submittedName>
</protein>
<feature type="signal peptide" evidence="4">
    <location>
        <begin position="1"/>
        <end position="30"/>
    </location>
</feature>
<dbReference type="GO" id="GO:0009279">
    <property type="term" value="C:cell outer membrane"/>
    <property type="evidence" value="ECO:0007669"/>
    <property type="project" value="UniProtKB-SubCell"/>
</dbReference>
<evidence type="ECO:0000313" key="5">
    <source>
        <dbReference type="EMBL" id="MBT0963489.1"/>
    </source>
</evidence>
<evidence type="ECO:0000256" key="3">
    <source>
        <dbReference type="SAM" id="MobiDB-lite"/>
    </source>
</evidence>
<dbReference type="AlphaFoldDB" id="A0A944H9Q6"/>
<keyword evidence="2" id="KW-0175">Coiled coil</keyword>
<dbReference type="InterPro" id="IPR011250">
    <property type="entry name" value="OMP/PagP_B-barrel"/>
</dbReference>
<dbReference type="PROSITE" id="PS51257">
    <property type="entry name" value="PROKAR_LIPOPROTEIN"/>
    <property type="match status" value="1"/>
</dbReference>
<dbReference type="GO" id="GO:0016301">
    <property type="term" value="F:kinase activity"/>
    <property type="evidence" value="ECO:0007669"/>
    <property type="project" value="UniProtKB-KW"/>
</dbReference>
<keyword evidence="5" id="KW-0808">Transferase</keyword>
<evidence type="ECO:0000256" key="2">
    <source>
        <dbReference type="SAM" id="Coils"/>
    </source>
</evidence>